<gene>
    <name evidence="2" type="ORF">CAEBREN_20892</name>
</gene>
<protein>
    <submittedName>
        <fullName evidence="2">Uncharacterized protein</fullName>
    </submittedName>
</protein>
<feature type="chain" id="PRO_5003405395" evidence="1">
    <location>
        <begin position="19"/>
        <end position="98"/>
    </location>
</feature>
<dbReference type="OrthoDB" id="5783606at2759"/>
<dbReference type="PANTHER" id="PTHR33272:SF3">
    <property type="entry name" value="DUF148 DOMAIN-CONTAINING PROTEIN-RELATED"/>
    <property type="match status" value="1"/>
</dbReference>
<dbReference type="AlphaFoldDB" id="G0NMD1"/>
<dbReference type="HOGENOM" id="CLU_179530_0_0_1"/>
<reference evidence="3" key="1">
    <citation type="submission" date="2011-07" db="EMBL/GenBank/DDBJ databases">
        <authorList>
            <consortium name="Caenorhabditis brenneri Sequencing and Analysis Consortium"/>
            <person name="Wilson R.K."/>
        </authorList>
    </citation>
    <scope>NUCLEOTIDE SEQUENCE [LARGE SCALE GENOMIC DNA]</scope>
    <source>
        <strain evidence="3">PB2801</strain>
    </source>
</reference>
<evidence type="ECO:0000313" key="2">
    <source>
        <dbReference type="EMBL" id="EGT34049.1"/>
    </source>
</evidence>
<dbReference type="InterPro" id="IPR027913">
    <property type="entry name" value="DUF4473"/>
</dbReference>
<dbReference type="PANTHER" id="PTHR33272">
    <property type="entry name" value="PROTEIN CBG22877-RELATED"/>
    <property type="match status" value="1"/>
</dbReference>
<evidence type="ECO:0000256" key="1">
    <source>
        <dbReference type="SAM" id="SignalP"/>
    </source>
</evidence>
<proteinExistence type="predicted"/>
<sequence length="98" mass="11190">MFTKLFILFTLVFVYVLAAPLTEQQALNILRVTGMSESGVNSFIKLDNQFKQEYPYVAGNKETKDKFMADFAVRAQNVVNSLTPQDQAVYYNYAKIYG</sequence>
<name>G0NMD1_CAEBE</name>
<accession>G0NMD1</accession>
<organism evidence="3">
    <name type="scientific">Caenorhabditis brenneri</name>
    <name type="common">Nematode worm</name>
    <dbReference type="NCBI Taxonomy" id="135651"/>
    <lineage>
        <taxon>Eukaryota</taxon>
        <taxon>Metazoa</taxon>
        <taxon>Ecdysozoa</taxon>
        <taxon>Nematoda</taxon>
        <taxon>Chromadorea</taxon>
        <taxon>Rhabditida</taxon>
        <taxon>Rhabditina</taxon>
        <taxon>Rhabditomorpha</taxon>
        <taxon>Rhabditoidea</taxon>
        <taxon>Rhabditidae</taxon>
        <taxon>Peloderinae</taxon>
        <taxon>Caenorhabditis</taxon>
    </lineage>
</organism>
<keyword evidence="1" id="KW-0732">Signal</keyword>
<dbReference type="EMBL" id="GL379909">
    <property type="protein sequence ID" value="EGT34049.1"/>
    <property type="molecule type" value="Genomic_DNA"/>
</dbReference>
<dbReference type="eggNOG" id="ENOG502TIS8">
    <property type="taxonomic scope" value="Eukaryota"/>
</dbReference>
<evidence type="ECO:0000313" key="3">
    <source>
        <dbReference type="Proteomes" id="UP000008068"/>
    </source>
</evidence>
<dbReference type="Proteomes" id="UP000008068">
    <property type="component" value="Unassembled WGS sequence"/>
</dbReference>
<keyword evidence="3" id="KW-1185">Reference proteome</keyword>
<dbReference type="Pfam" id="PF14747">
    <property type="entry name" value="DUF4473"/>
    <property type="match status" value="1"/>
</dbReference>
<dbReference type="InParanoid" id="G0NMD1"/>
<feature type="signal peptide" evidence="1">
    <location>
        <begin position="1"/>
        <end position="18"/>
    </location>
</feature>